<comment type="caution">
    <text evidence="5">The sequence shown here is derived from an EMBL/GenBank/DDBJ whole genome shotgun (WGS) entry which is preliminary data.</text>
</comment>
<dbReference type="GO" id="GO:0046872">
    <property type="term" value="F:metal ion binding"/>
    <property type="evidence" value="ECO:0007669"/>
    <property type="project" value="UniProtKB-KW"/>
</dbReference>
<feature type="domain" description="PilY1 beta-propeller" evidence="4">
    <location>
        <begin position="686"/>
        <end position="947"/>
    </location>
</feature>
<evidence type="ECO:0000313" key="5">
    <source>
        <dbReference type="EMBL" id="TDN56219.1"/>
    </source>
</evidence>
<protein>
    <submittedName>
        <fullName evidence="5">Type IV pilus assembly protein PilY1</fullName>
    </submittedName>
</protein>
<proteinExistence type="predicted"/>
<gene>
    <name evidence="5" type="ORF">C7389_102154</name>
</gene>
<dbReference type="Proteomes" id="UP000295129">
    <property type="component" value="Unassembled WGS sequence"/>
</dbReference>
<organism evidence="5 6">
    <name type="scientific">Azoarcus indigens</name>
    <dbReference type="NCBI Taxonomy" id="29545"/>
    <lineage>
        <taxon>Bacteria</taxon>
        <taxon>Pseudomonadati</taxon>
        <taxon>Pseudomonadota</taxon>
        <taxon>Betaproteobacteria</taxon>
        <taxon>Rhodocyclales</taxon>
        <taxon>Zoogloeaceae</taxon>
        <taxon>Azoarcus</taxon>
    </lineage>
</organism>
<accession>A0A4R6EFC9</accession>
<evidence type="ECO:0000259" key="4">
    <source>
        <dbReference type="Pfam" id="PF05567"/>
    </source>
</evidence>
<sequence length="1180" mass="125736">MNRDDLPDDAGCSSSAGGDNTNVIRMDTGRVNSGKSNACQSPTFNKLYYNPSTIYTAPVDANGNSLGDSSFTAAWRNGYSSTRDTSVTDLSNWSGYFAFWSGTNANAVTNATSGFVCNSRVSTATSNSYAYYMCTEASSTTPLSGYRLTNPDQLRHATSANGNASGNSSFTSGFVCSRRLEFSNNIYLYQQCANASSNSPRTGYQLSDYSVTYLANAVTGSSSTSHSSGFVCADRVGSGNYAYYKCADATSASPRTGYALTAEPFYYYAYNGTGSTNSDSSYAKTYLTTDAQRQNVANWYSYYRTRLYTARAGTSLAFSGISDSYRVGYGSINHANVLASGVRTYSDVKSNFYSWLFSISASGQTPLRHALQAAGTYYETEEPWRENPASSTSAELSCRQSFTILMTDGYWNSTAASGGASGNNDGTDGSDITSADGSSTYKYVASSPFKDNYNNTLADVAMYYWKRDLRPNLANDVPSSTSDPAFWQHMVTIGIGLGVEPSLVSKSTAFNAITTGATVNWGNGSSYQIDDLLHAAVNSRGDFYSAGEPSAFTDGLKQSIAAIQSRLGSGTSLSSNSTEVDDGSAVYKASYQSVIWSGDLAAYTVSANGISGTAAWSASERLPAHGDRNILTRTNGAAVTFTWDNLSNTQQSALGSNAILNYLRGDQNNEQSVSGGSLRTRPHGPLGDIVNSTPYYVGPPDASLYANRTWTGASAHSTFAANNVGRTKMVYVAANDGMLHGFNAEIYLTDSNGNLMTDSTGNLIPSPEGGKEVFAYIPESAVNSTLASLANPEYSHRYFVDGQIAVADAYIDGAWKTILVATLGRGGRAVFAINVTAPSSMNSSKILWEVTPSVMGQSPGKPSIARLANDSWVAILGNGYNSSDHHARLVMINLQNGGVSSIDTGVGSSASPNGLSAPYVIDIDNDGNADRAYAGDIHGNVWRFDLAEQTATKVFQARDSSGTAQPITSGITVVKRTSTGDYWLYFGTGKFLGESDITTTSVQTWYGLIDGSEITDRAELHQSSIVSDTASSSGDYTVRTVSEVSASDLAAKRGWYIDLVTGNTQSGERMILTNQIINGVLIGQTLIPTGTQCNPNGDGFVMALNLFTGGRLDYNYFIYNGTVITGSGISFSSTPSNVVYKDGSLYTQLENTNVRKVGVNTPSGTTTRRKTWRELIGVEP</sequence>
<feature type="compositionally biased region" description="Polar residues" evidence="3">
    <location>
        <begin position="12"/>
        <end position="23"/>
    </location>
</feature>
<name>A0A4R6EFC9_9RHOO</name>
<feature type="region of interest" description="Disordered" evidence="3">
    <location>
        <begin position="1"/>
        <end position="36"/>
    </location>
</feature>
<dbReference type="Pfam" id="PF05567">
    <property type="entry name" value="T4P_PilY1"/>
    <property type="match status" value="1"/>
</dbReference>
<keyword evidence="1" id="KW-0479">Metal-binding</keyword>
<keyword evidence="6" id="KW-1185">Reference proteome</keyword>
<dbReference type="InterPro" id="IPR008707">
    <property type="entry name" value="B-propeller_PilY1"/>
</dbReference>
<keyword evidence="2" id="KW-0106">Calcium</keyword>
<evidence type="ECO:0000256" key="2">
    <source>
        <dbReference type="ARBA" id="ARBA00022837"/>
    </source>
</evidence>
<evidence type="ECO:0000256" key="3">
    <source>
        <dbReference type="SAM" id="MobiDB-lite"/>
    </source>
</evidence>
<reference evidence="5 6" key="1">
    <citation type="submission" date="2019-03" db="EMBL/GenBank/DDBJ databases">
        <title>Genomic Encyclopedia of Type Strains, Phase IV (KMG-IV): sequencing the most valuable type-strain genomes for metagenomic binning, comparative biology and taxonomic classification.</title>
        <authorList>
            <person name="Goeker M."/>
        </authorList>
    </citation>
    <scope>NUCLEOTIDE SEQUENCE [LARGE SCALE GENOMIC DNA]</scope>
    <source>
        <strain evidence="5 6">DSM 12121</strain>
    </source>
</reference>
<evidence type="ECO:0000256" key="1">
    <source>
        <dbReference type="ARBA" id="ARBA00022723"/>
    </source>
</evidence>
<dbReference type="EMBL" id="SNVV01000002">
    <property type="protein sequence ID" value="TDN56219.1"/>
    <property type="molecule type" value="Genomic_DNA"/>
</dbReference>
<dbReference type="AlphaFoldDB" id="A0A4R6EFC9"/>
<evidence type="ECO:0000313" key="6">
    <source>
        <dbReference type="Proteomes" id="UP000295129"/>
    </source>
</evidence>